<proteinExistence type="predicted"/>
<evidence type="ECO:0008006" key="3">
    <source>
        <dbReference type="Google" id="ProtNLM"/>
    </source>
</evidence>
<dbReference type="KEGG" id="dov:DSCO28_00140"/>
<dbReference type="Proteomes" id="UP000425960">
    <property type="component" value="Chromosome"/>
</dbReference>
<dbReference type="EMBL" id="AP021876">
    <property type="protein sequence ID" value="BBO79448.1"/>
    <property type="molecule type" value="Genomic_DNA"/>
</dbReference>
<dbReference type="Gene3D" id="3.10.20.860">
    <property type="match status" value="1"/>
</dbReference>
<evidence type="ECO:0000313" key="1">
    <source>
        <dbReference type="EMBL" id="BBO79448.1"/>
    </source>
</evidence>
<organism evidence="1 2">
    <name type="scientific">Desulfosarcina ovata subsp. sediminis</name>
    <dbReference type="NCBI Taxonomy" id="885957"/>
    <lineage>
        <taxon>Bacteria</taxon>
        <taxon>Pseudomonadati</taxon>
        <taxon>Thermodesulfobacteriota</taxon>
        <taxon>Desulfobacteria</taxon>
        <taxon>Desulfobacterales</taxon>
        <taxon>Desulfosarcinaceae</taxon>
        <taxon>Desulfosarcina</taxon>
    </lineage>
</organism>
<dbReference type="Pfam" id="PF14076">
    <property type="entry name" value="DUF4258"/>
    <property type="match status" value="1"/>
</dbReference>
<sequence>MKFADPFKKIEWIAERVKKSRYLVSEHVVRFLTEGKIHITEIENAILFGKILEIHQHPIRGVSYLILGFSGKKPVHVICAETQNSLIVILFAYIPSLPIWKNSYQRSQPGDKSMGDKRQVCFFCNGEIKQITVGNFDYRLEGQLYVIKNVPAGLCMQCGEKYISASSARKINDRIETGRYSGAEKVFVLEYK</sequence>
<reference evidence="1 2" key="1">
    <citation type="submission" date="2019-11" db="EMBL/GenBank/DDBJ databases">
        <title>Comparative genomics of hydrocarbon-degrading Desulfosarcina strains.</title>
        <authorList>
            <person name="Watanabe M."/>
            <person name="Kojima H."/>
            <person name="Fukui M."/>
        </authorList>
    </citation>
    <scope>NUCLEOTIDE SEQUENCE [LARGE SCALE GENOMIC DNA]</scope>
    <source>
        <strain evidence="1 2">28bB2T</strain>
    </source>
</reference>
<name>A0A5K7ZB98_9BACT</name>
<dbReference type="NCBIfam" id="TIGR03831">
    <property type="entry name" value="YgiT_finger"/>
    <property type="match status" value="1"/>
</dbReference>
<evidence type="ECO:0000313" key="2">
    <source>
        <dbReference type="Proteomes" id="UP000425960"/>
    </source>
</evidence>
<accession>A0A5K7ZB98</accession>
<gene>
    <name evidence="1" type="ORF">DSCO28_00140</name>
</gene>
<dbReference type="InterPro" id="IPR025354">
    <property type="entry name" value="DUF4258"/>
</dbReference>
<protein>
    <recommendedName>
        <fullName evidence="3">YgiT-type zinc finger domain-containing protein</fullName>
    </recommendedName>
</protein>
<dbReference type="InterPro" id="IPR022453">
    <property type="entry name" value="Znf_MqsA-type"/>
</dbReference>
<dbReference type="RefSeq" id="WP_155320630.1">
    <property type="nucleotide sequence ID" value="NZ_AP021876.1"/>
</dbReference>
<dbReference type="CDD" id="cd12870">
    <property type="entry name" value="MqsA"/>
    <property type="match status" value="1"/>
</dbReference>
<dbReference type="AlphaFoldDB" id="A0A5K7ZB98"/>